<keyword evidence="5" id="KW-0391">Immunity</keyword>
<keyword evidence="7" id="KW-0472">Membrane</keyword>
<dbReference type="GO" id="GO:0009897">
    <property type="term" value="C:external side of plasma membrane"/>
    <property type="evidence" value="ECO:0007669"/>
    <property type="project" value="TreeGrafter"/>
</dbReference>
<dbReference type="AlphaFoldDB" id="A0A6J1VUK9"/>
<evidence type="ECO:0000313" key="14">
    <source>
        <dbReference type="RefSeq" id="XP_026546767.1"/>
    </source>
</evidence>
<accession>A0A6J1VUK9</accession>
<dbReference type="GO" id="GO:0002474">
    <property type="term" value="P:antigen processing and presentation of peptide antigen via MHC class I"/>
    <property type="evidence" value="ECO:0007669"/>
    <property type="project" value="UniProtKB-KW"/>
</dbReference>
<keyword evidence="9" id="KW-0325">Glycoprotein</keyword>
<evidence type="ECO:0000256" key="1">
    <source>
        <dbReference type="ARBA" id="ARBA00004479"/>
    </source>
</evidence>
<organism evidence="13 14">
    <name type="scientific">Notechis scutatus</name>
    <name type="common">mainland tiger snake</name>
    <dbReference type="NCBI Taxonomy" id="8663"/>
    <lineage>
        <taxon>Eukaryota</taxon>
        <taxon>Metazoa</taxon>
        <taxon>Chordata</taxon>
        <taxon>Craniata</taxon>
        <taxon>Vertebrata</taxon>
        <taxon>Euteleostomi</taxon>
        <taxon>Lepidosauria</taxon>
        <taxon>Squamata</taxon>
        <taxon>Bifurcata</taxon>
        <taxon>Unidentata</taxon>
        <taxon>Episquamata</taxon>
        <taxon>Toxicofera</taxon>
        <taxon>Serpentes</taxon>
        <taxon>Colubroidea</taxon>
        <taxon>Elapidae</taxon>
        <taxon>Hydrophiinae</taxon>
        <taxon>Notechis</taxon>
    </lineage>
</organism>
<dbReference type="GO" id="GO:0005615">
    <property type="term" value="C:extracellular space"/>
    <property type="evidence" value="ECO:0007669"/>
    <property type="project" value="TreeGrafter"/>
</dbReference>
<keyword evidence="2" id="KW-0490">MHC I</keyword>
<evidence type="ECO:0000256" key="5">
    <source>
        <dbReference type="ARBA" id="ARBA00022859"/>
    </source>
</evidence>
<evidence type="ECO:0000256" key="4">
    <source>
        <dbReference type="ARBA" id="ARBA00022729"/>
    </source>
</evidence>
<keyword evidence="13" id="KW-1185">Reference proteome</keyword>
<keyword evidence="4 11" id="KW-0732">Signal</keyword>
<dbReference type="Proteomes" id="UP000504612">
    <property type="component" value="Unplaced"/>
</dbReference>
<evidence type="ECO:0000256" key="10">
    <source>
        <dbReference type="RuleBase" id="RU004439"/>
    </source>
</evidence>
<comment type="similarity">
    <text evidence="10">Belongs to the MHC class I family.</text>
</comment>
<dbReference type="RefSeq" id="XP_026546767.1">
    <property type="nucleotide sequence ID" value="XM_026690982.1"/>
</dbReference>
<dbReference type="InterPro" id="IPR037055">
    <property type="entry name" value="MHC_I-like_Ag-recog_sf"/>
</dbReference>
<comment type="subcellular location">
    <subcellularLocation>
        <location evidence="1">Membrane</location>
        <topology evidence="1">Single-pass type I membrane protein</topology>
    </subcellularLocation>
</comment>
<feature type="domain" description="MHC class I-like antigen recognition-like" evidence="12">
    <location>
        <begin position="27"/>
        <end position="200"/>
    </location>
</feature>
<dbReference type="GeneID" id="113428433"/>
<dbReference type="InterPro" id="IPR011161">
    <property type="entry name" value="MHC_I-like_Ag-recog"/>
</dbReference>
<dbReference type="FunFam" id="3.30.500.10:FF:000001">
    <property type="entry name" value="H-2 class I histocompatibility antigen, alpha chain"/>
    <property type="match status" value="1"/>
</dbReference>
<evidence type="ECO:0000256" key="2">
    <source>
        <dbReference type="ARBA" id="ARBA00022451"/>
    </source>
</evidence>
<evidence type="ECO:0000313" key="13">
    <source>
        <dbReference type="Proteomes" id="UP000504612"/>
    </source>
</evidence>
<dbReference type="GO" id="GO:0006955">
    <property type="term" value="P:immune response"/>
    <property type="evidence" value="ECO:0007669"/>
    <property type="project" value="TreeGrafter"/>
</dbReference>
<reference evidence="14" key="1">
    <citation type="submission" date="2025-08" db="UniProtKB">
        <authorList>
            <consortium name="RefSeq"/>
        </authorList>
    </citation>
    <scope>IDENTIFICATION</scope>
</reference>
<keyword evidence="8" id="KW-1015">Disulfide bond</keyword>
<evidence type="ECO:0000256" key="8">
    <source>
        <dbReference type="ARBA" id="ARBA00023157"/>
    </source>
</evidence>
<dbReference type="InterPro" id="IPR001039">
    <property type="entry name" value="MHC_I_a_a1/a2"/>
</dbReference>
<dbReference type="PRINTS" id="PR01638">
    <property type="entry name" value="MHCCLASSI"/>
</dbReference>
<keyword evidence="6" id="KW-1133">Transmembrane helix</keyword>
<dbReference type="Pfam" id="PF00129">
    <property type="entry name" value="MHC_I"/>
    <property type="match status" value="1"/>
</dbReference>
<feature type="signal peptide" evidence="11">
    <location>
        <begin position="1"/>
        <end position="25"/>
    </location>
</feature>
<evidence type="ECO:0000256" key="7">
    <source>
        <dbReference type="ARBA" id="ARBA00023136"/>
    </source>
</evidence>
<evidence type="ECO:0000256" key="6">
    <source>
        <dbReference type="ARBA" id="ARBA00022989"/>
    </source>
</evidence>
<evidence type="ECO:0000256" key="9">
    <source>
        <dbReference type="ARBA" id="ARBA00023180"/>
    </source>
</evidence>
<dbReference type="PANTHER" id="PTHR16675:SF242">
    <property type="entry name" value="MAJOR HISTOCOMPATIBILITY COMPLEX CLASS I-RELATED GENE PROTEIN"/>
    <property type="match status" value="1"/>
</dbReference>
<dbReference type="SUPFAM" id="SSF54452">
    <property type="entry name" value="MHC antigen-recognition domain"/>
    <property type="match status" value="1"/>
</dbReference>
<feature type="non-terminal residue" evidence="14">
    <location>
        <position position="203"/>
    </location>
</feature>
<sequence length="203" mass="23360">MALRSAPLWVLVLLAVALRESCVGASSHYLKYLATGIWKPGQRLPHFVSLGFVDNHINSYKSNSREEQPRVSCIQKVGKKDLQYWERNNKILHSANKAFRDGLECHYNQSEGPHIIQQMYGCELRRDGSKGGFLQYGFNGRTFLTFDKETLTWVAPVPQAQITQRTWDGIPGWNKRVKSYLEEICIECLEEYLSYGNETLLRT</sequence>
<dbReference type="InterPro" id="IPR011162">
    <property type="entry name" value="MHC_I/II-like_Ag-recog"/>
</dbReference>
<protein>
    <submittedName>
        <fullName evidence="14">Major histocompatibility complex class I-related gene protein-like</fullName>
    </submittedName>
</protein>
<proteinExistence type="inferred from homology"/>
<evidence type="ECO:0000256" key="3">
    <source>
        <dbReference type="ARBA" id="ARBA00022692"/>
    </source>
</evidence>
<feature type="chain" id="PRO_5026878902" evidence="11">
    <location>
        <begin position="26"/>
        <end position="203"/>
    </location>
</feature>
<dbReference type="PANTHER" id="PTHR16675">
    <property type="entry name" value="MHC CLASS I-RELATED"/>
    <property type="match status" value="1"/>
</dbReference>
<gene>
    <name evidence="14" type="primary">LOC113428433</name>
</gene>
<evidence type="ECO:0000256" key="11">
    <source>
        <dbReference type="SAM" id="SignalP"/>
    </source>
</evidence>
<dbReference type="KEGG" id="nss:113428433"/>
<evidence type="ECO:0000259" key="12">
    <source>
        <dbReference type="Pfam" id="PF00129"/>
    </source>
</evidence>
<name>A0A6J1VUK9_9SAUR</name>
<keyword evidence="3" id="KW-0812">Transmembrane</keyword>
<dbReference type="InterPro" id="IPR050208">
    <property type="entry name" value="MHC_class-I_related"/>
</dbReference>
<dbReference type="Gene3D" id="3.30.500.10">
    <property type="entry name" value="MHC class I-like antigen recognition-like"/>
    <property type="match status" value="1"/>
</dbReference>
<dbReference type="GO" id="GO:0042612">
    <property type="term" value="C:MHC class I protein complex"/>
    <property type="evidence" value="ECO:0007669"/>
    <property type="project" value="UniProtKB-KW"/>
</dbReference>